<dbReference type="PRINTS" id="PR00069">
    <property type="entry name" value="ALDKETRDTASE"/>
</dbReference>
<keyword evidence="6" id="KW-1185">Reference proteome</keyword>
<evidence type="ECO:0000256" key="2">
    <source>
        <dbReference type="PIRSR" id="PIRSR000097-2"/>
    </source>
</evidence>
<evidence type="ECO:0000313" key="6">
    <source>
        <dbReference type="Proteomes" id="UP000199529"/>
    </source>
</evidence>
<dbReference type="PANTHER" id="PTHR43638:SF3">
    <property type="entry name" value="ALDEHYDE REDUCTASE"/>
    <property type="match status" value="1"/>
</dbReference>
<reference evidence="6" key="1">
    <citation type="submission" date="2016-10" db="EMBL/GenBank/DDBJ databases">
        <authorList>
            <person name="Varghese N."/>
            <person name="Submissions S."/>
        </authorList>
    </citation>
    <scope>NUCLEOTIDE SEQUENCE [LARGE SCALE GENOMIC DNA]</scope>
    <source>
        <strain evidence="6">CGMCC 4.3530</strain>
    </source>
</reference>
<proteinExistence type="predicted"/>
<organism evidence="5 6">
    <name type="scientific">Saccharopolyspora shandongensis</name>
    <dbReference type="NCBI Taxonomy" id="418495"/>
    <lineage>
        <taxon>Bacteria</taxon>
        <taxon>Bacillati</taxon>
        <taxon>Actinomycetota</taxon>
        <taxon>Actinomycetes</taxon>
        <taxon>Pseudonocardiales</taxon>
        <taxon>Pseudonocardiaceae</taxon>
        <taxon>Saccharopolyspora</taxon>
    </lineage>
</organism>
<dbReference type="OrthoDB" id="9768793at2"/>
<name>A0A1H3SS96_9PSEU</name>
<gene>
    <name evidence="5" type="ORF">SAMN05216215_106919</name>
</gene>
<evidence type="ECO:0000259" key="4">
    <source>
        <dbReference type="Pfam" id="PF00248"/>
    </source>
</evidence>
<feature type="binding site" evidence="2">
    <location>
        <position position="111"/>
    </location>
    <ligand>
        <name>substrate</name>
    </ligand>
</feature>
<dbReference type="AlphaFoldDB" id="A0A1H3SS96"/>
<evidence type="ECO:0000256" key="3">
    <source>
        <dbReference type="PIRSR" id="PIRSR000097-3"/>
    </source>
</evidence>
<dbReference type="SUPFAM" id="SSF51430">
    <property type="entry name" value="NAD(P)-linked oxidoreductase"/>
    <property type="match status" value="1"/>
</dbReference>
<feature type="active site" description="Proton donor" evidence="1">
    <location>
        <position position="53"/>
    </location>
</feature>
<dbReference type="STRING" id="418495.SAMN05216215_106919"/>
<dbReference type="InterPro" id="IPR036812">
    <property type="entry name" value="NAD(P)_OxRdtase_dom_sf"/>
</dbReference>
<dbReference type="RefSeq" id="WP_093277018.1">
    <property type="nucleotide sequence ID" value="NZ_FNOK01000069.1"/>
</dbReference>
<dbReference type="InterPro" id="IPR020471">
    <property type="entry name" value="AKR"/>
</dbReference>
<dbReference type="CDD" id="cd19138">
    <property type="entry name" value="AKR_YeaE"/>
    <property type="match status" value="1"/>
</dbReference>
<dbReference type="GO" id="GO:0016491">
    <property type="term" value="F:oxidoreductase activity"/>
    <property type="evidence" value="ECO:0007669"/>
    <property type="project" value="InterPro"/>
</dbReference>
<dbReference type="InterPro" id="IPR023210">
    <property type="entry name" value="NADP_OxRdtase_dom"/>
</dbReference>
<dbReference type="PANTHER" id="PTHR43638">
    <property type="entry name" value="OXIDOREDUCTASE, ALDO/KETO REDUCTASE FAMILY PROTEIN"/>
    <property type="match status" value="1"/>
</dbReference>
<protein>
    <submittedName>
        <fullName evidence="5">Aldo/keto reductase</fullName>
    </submittedName>
</protein>
<accession>A0A1H3SS96</accession>
<evidence type="ECO:0000256" key="1">
    <source>
        <dbReference type="PIRSR" id="PIRSR000097-1"/>
    </source>
</evidence>
<dbReference type="Pfam" id="PF00248">
    <property type="entry name" value="Aldo_ket_red"/>
    <property type="match status" value="1"/>
</dbReference>
<dbReference type="Proteomes" id="UP000199529">
    <property type="component" value="Unassembled WGS sequence"/>
</dbReference>
<dbReference type="Gene3D" id="3.20.20.100">
    <property type="entry name" value="NADP-dependent oxidoreductase domain"/>
    <property type="match status" value="1"/>
</dbReference>
<feature type="site" description="Lowers pKa of active site Tyr" evidence="3">
    <location>
        <position position="78"/>
    </location>
</feature>
<dbReference type="PIRSF" id="PIRSF000097">
    <property type="entry name" value="AKR"/>
    <property type="match status" value="1"/>
</dbReference>
<sequence>MRGLRLPGGQELPVLGQGTWGMGERRAQRAAEVAALQRGLDLGLGLIDTAEMYGSGGAEEVVGAAIAGRRDEVFLVSKVYPHNAGRRDAVAACERSLRRLGTDQLDLYLLHWRGSTPLAETLDAFEQLRADGKIRHYGVSNFGPGDMSELFESELGRRSATNQVLYNLTRRGIELDLLPWCREQELPVMAYSPIEQGRLLGEPALRRVADRHSVTPAQIAIAWVLAQDGVCAIPKAATVAHVEQNRAALDIELSTADLAELDAGFPAPPHPVPLEIL</sequence>
<feature type="domain" description="NADP-dependent oxidoreductase" evidence="4">
    <location>
        <begin position="15"/>
        <end position="263"/>
    </location>
</feature>
<evidence type="ECO:0000313" key="5">
    <source>
        <dbReference type="EMBL" id="SDZ40411.1"/>
    </source>
</evidence>
<dbReference type="EMBL" id="FNOK01000069">
    <property type="protein sequence ID" value="SDZ40411.1"/>
    <property type="molecule type" value="Genomic_DNA"/>
</dbReference>